<reference evidence="1 2" key="1">
    <citation type="submission" date="2017-09" db="EMBL/GenBank/DDBJ databases">
        <title>Genomics of the genus Arcobacter.</title>
        <authorList>
            <person name="Perez-Cataluna A."/>
            <person name="Figueras M.J."/>
            <person name="Salas-Masso N."/>
        </authorList>
    </citation>
    <scope>NUCLEOTIDE SEQUENCE [LARGE SCALE GENOMIC DNA]</scope>
    <source>
        <strain evidence="1 2">CECT 7834</strain>
    </source>
</reference>
<dbReference type="Proteomes" id="UP000290378">
    <property type="component" value="Unassembled WGS sequence"/>
</dbReference>
<evidence type="ECO:0000313" key="2">
    <source>
        <dbReference type="Proteomes" id="UP000290378"/>
    </source>
</evidence>
<comment type="caution">
    <text evidence="1">The sequence shown here is derived from an EMBL/GenBank/DDBJ whole genome shotgun (WGS) entry which is preliminary data.</text>
</comment>
<dbReference type="RefSeq" id="WP_129014577.1">
    <property type="nucleotide sequence ID" value="NZ_CBCSEI010000016.1"/>
</dbReference>
<keyword evidence="2" id="KW-1185">Reference proteome</keyword>
<dbReference type="AlphaFoldDB" id="A0A6M8NGI1"/>
<dbReference type="EMBL" id="NXII01000029">
    <property type="protein sequence ID" value="RXI37351.1"/>
    <property type="molecule type" value="Genomic_DNA"/>
</dbReference>
<protein>
    <submittedName>
        <fullName evidence="1">Uncharacterized protein</fullName>
    </submittedName>
</protein>
<organism evidence="1 2">
    <name type="scientific">Arcobacter cloacae</name>
    <dbReference type="NCBI Taxonomy" id="1054034"/>
    <lineage>
        <taxon>Bacteria</taxon>
        <taxon>Pseudomonadati</taxon>
        <taxon>Campylobacterota</taxon>
        <taxon>Epsilonproteobacteria</taxon>
        <taxon>Campylobacterales</taxon>
        <taxon>Arcobacteraceae</taxon>
        <taxon>Arcobacter</taxon>
    </lineage>
</organism>
<accession>A0A6M8NGI1</accession>
<gene>
    <name evidence="1" type="ORF">CP963_13000</name>
</gene>
<sequence length="71" mass="8472">MSKNKLMEFMQKEIPSKKSKIEILQNKKEEILKLHNTGYAVQQIVNYLKITYQLITSRQTVSKFIKEELKK</sequence>
<proteinExistence type="predicted"/>
<name>A0A6M8NGI1_9BACT</name>
<evidence type="ECO:0000313" key="1">
    <source>
        <dbReference type="EMBL" id="RXI37351.1"/>
    </source>
</evidence>